<comment type="subcellular location">
    <subcellularLocation>
        <location evidence="1">Membrane</location>
        <topology evidence="1">Multi-pass membrane protein</topology>
    </subcellularLocation>
</comment>
<evidence type="ECO:0000256" key="4">
    <source>
        <dbReference type="PROSITE-ProRule" id="PRU00282"/>
    </source>
</evidence>
<dbReference type="OrthoDB" id="250329at2759"/>
<accession>A0A0K9PRE4</accession>
<feature type="repeat" description="Solcar" evidence="4">
    <location>
        <begin position="49"/>
        <end position="137"/>
    </location>
</feature>
<keyword evidence="2 4" id="KW-0812">Transmembrane</keyword>
<dbReference type="PANTHER" id="PTHR46080">
    <property type="entry name" value="MITOCHONDRIAL SUBSTRATE CARRIER FAMILY PROTEIN J"/>
    <property type="match status" value="1"/>
</dbReference>
<protein>
    <recommendedName>
        <fullName evidence="8">Mitochondrial carrier protein</fullName>
    </recommendedName>
</protein>
<dbReference type="InterPro" id="IPR018108">
    <property type="entry name" value="MCP_transmembrane"/>
</dbReference>
<evidence type="ECO:0000313" key="6">
    <source>
        <dbReference type="EMBL" id="KMZ70810.1"/>
    </source>
</evidence>
<evidence type="ECO:0000313" key="7">
    <source>
        <dbReference type="Proteomes" id="UP000036987"/>
    </source>
</evidence>
<comment type="caution">
    <text evidence="6">The sequence shown here is derived from an EMBL/GenBank/DDBJ whole genome shotgun (WGS) entry which is preliminary data.</text>
</comment>
<dbReference type="SUPFAM" id="SSF103506">
    <property type="entry name" value="Mitochondrial carrier"/>
    <property type="match status" value="1"/>
</dbReference>
<evidence type="ECO:0008006" key="8">
    <source>
        <dbReference type="Google" id="ProtNLM"/>
    </source>
</evidence>
<organism evidence="6 7">
    <name type="scientific">Zostera marina</name>
    <name type="common">Eelgrass</name>
    <dbReference type="NCBI Taxonomy" id="29655"/>
    <lineage>
        <taxon>Eukaryota</taxon>
        <taxon>Viridiplantae</taxon>
        <taxon>Streptophyta</taxon>
        <taxon>Embryophyta</taxon>
        <taxon>Tracheophyta</taxon>
        <taxon>Spermatophyta</taxon>
        <taxon>Magnoliopsida</taxon>
        <taxon>Liliopsida</taxon>
        <taxon>Zosteraceae</taxon>
        <taxon>Zostera</taxon>
    </lineage>
</organism>
<evidence type="ECO:0000256" key="2">
    <source>
        <dbReference type="ARBA" id="ARBA00022692"/>
    </source>
</evidence>
<sequence length="251" mass="27773">MEFQEFSEALVPSAFGSIPGRVLGLTSLEVSKEMLLGHTKDFDMNETTRIGMVNGLAGFLANIVSSTYFVPLDVICQRLMVQGVTTMPTYNGPFDVIRKVLKVEGFFGLYRGFGITVLTQSPASALWWGSYATAQRLIWRSLGYDEGNAKFKPSQMEFIAVQATAGTAAGACSSVITTPVDTIKTRLQVMDNVGVGRPSVMKTTRTLLDDEGWRGLYRGFGPRFLNMSLWGTSMIVTYEFIKRLSVKRDDR</sequence>
<dbReference type="EMBL" id="LFYR01000709">
    <property type="protein sequence ID" value="KMZ70810.1"/>
    <property type="molecule type" value="Genomic_DNA"/>
</dbReference>
<feature type="repeat" description="Solcar" evidence="4">
    <location>
        <begin position="157"/>
        <end position="244"/>
    </location>
</feature>
<dbReference type="Gene3D" id="1.50.40.10">
    <property type="entry name" value="Mitochondrial carrier domain"/>
    <property type="match status" value="1"/>
</dbReference>
<dbReference type="InterPro" id="IPR023395">
    <property type="entry name" value="MCP_dom_sf"/>
</dbReference>
<dbReference type="PANTHER" id="PTHR46080:SF5">
    <property type="entry name" value="OS01G0329400 PROTEIN"/>
    <property type="match status" value="1"/>
</dbReference>
<comment type="similarity">
    <text evidence="5">Belongs to the mitochondrial carrier (TC 2.A.29) family.</text>
</comment>
<dbReference type="AlphaFoldDB" id="A0A0K9PRE4"/>
<name>A0A0K9PRE4_ZOSMR</name>
<dbReference type="OMA" id="VSCVYYV"/>
<dbReference type="Pfam" id="PF00153">
    <property type="entry name" value="Mito_carr"/>
    <property type="match status" value="2"/>
</dbReference>
<keyword evidence="7" id="KW-1185">Reference proteome</keyword>
<evidence type="ECO:0000256" key="3">
    <source>
        <dbReference type="ARBA" id="ARBA00023136"/>
    </source>
</evidence>
<evidence type="ECO:0000256" key="5">
    <source>
        <dbReference type="RuleBase" id="RU000488"/>
    </source>
</evidence>
<gene>
    <name evidence="6" type="ORF">ZOSMA_193G00410</name>
</gene>
<dbReference type="Proteomes" id="UP000036987">
    <property type="component" value="Unassembled WGS sequence"/>
</dbReference>
<keyword evidence="5" id="KW-0813">Transport</keyword>
<keyword evidence="3 4" id="KW-0472">Membrane</keyword>
<dbReference type="STRING" id="29655.A0A0K9PRE4"/>
<dbReference type="GO" id="GO:0016020">
    <property type="term" value="C:membrane"/>
    <property type="evidence" value="ECO:0007669"/>
    <property type="project" value="UniProtKB-SubCell"/>
</dbReference>
<evidence type="ECO:0000256" key="1">
    <source>
        <dbReference type="ARBA" id="ARBA00004141"/>
    </source>
</evidence>
<dbReference type="PROSITE" id="PS50920">
    <property type="entry name" value="SOLCAR"/>
    <property type="match status" value="2"/>
</dbReference>
<proteinExistence type="inferred from homology"/>
<reference evidence="7" key="1">
    <citation type="journal article" date="2016" name="Nature">
        <title>The genome of the seagrass Zostera marina reveals angiosperm adaptation to the sea.</title>
        <authorList>
            <person name="Olsen J.L."/>
            <person name="Rouze P."/>
            <person name="Verhelst B."/>
            <person name="Lin Y.-C."/>
            <person name="Bayer T."/>
            <person name="Collen J."/>
            <person name="Dattolo E."/>
            <person name="De Paoli E."/>
            <person name="Dittami S."/>
            <person name="Maumus F."/>
            <person name="Michel G."/>
            <person name="Kersting A."/>
            <person name="Lauritano C."/>
            <person name="Lohaus R."/>
            <person name="Toepel M."/>
            <person name="Tonon T."/>
            <person name="Vanneste K."/>
            <person name="Amirebrahimi M."/>
            <person name="Brakel J."/>
            <person name="Bostroem C."/>
            <person name="Chovatia M."/>
            <person name="Grimwood J."/>
            <person name="Jenkins J.W."/>
            <person name="Jueterbock A."/>
            <person name="Mraz A."/>
            <person name="Stam W.T."/>
            <person name="Tice H."/>
            <person name="Bornberg-Bauer E."/>
            <person name="Green P.J."/>
            <person name="Pearson G.A."/>
            <person name="Procaccini G."/>
            <person name="Duarte C.M."/>
            <person name="Schmutz J."/>
            <person name="Reusch T.B.H."/>
            <person name="Van de Peer Y."/>
        </authorList>
    </citation>
    <scope>NUCLEOTIDE SEQUENCE [LARGE SCALE GENOMIC DNA]</scope>
    <source>
        <strain evidence="7">cv. Finnish</strain>
    </source>
</reference>